<comment type="caution">
    <text evidence="1">The sequence shown here is derived from an EMBL/GenBank/DDBJ whole genome shotgun (WGS) entry which is preliminary data.</text>
</comment>
<dbReference type="EMBL" id="JACHDB010000001">
    <property type="protein sequence ID" value="MBB5430543.1"/>
    <property type="molecule type" value="Genomic_DNA"/>
</dbReference>
<evidence type="ECO:0000313" key="2">
    <source>
        <dbReference type="Proteomes" id="UP000572635"/>
    </source>
</evidence>
<accession>A0A7W8QHG4</accession>
<dbReference type="Proteomes" id="UP000572635">
    <property type="component" value="Unassembled WGS sequence"/>
</dbReference>
<keyword evidence="2" id="KW-1185">Reference proteome</keyword>
<reference evidence="1 2" key="1">
    <citation type="submission" date="2020-08" db="EMBL/GenBank/DDBJ databases">
        <title>Sequencing the genomes of 1000 actinobacteria strains.</title>
        <authorList>
            <person name="Klenk H.-P."/>
        </authorList>
    </citation>
    <scope>NUCLEOTIDE SEQUENCE [LARGE SCALE GENOMIC DNA]</scope>
    <source>
        <strain evidence="1 2">DSM 44551</strain>
    </source>
</reference>
<gene>
    <name evidence="1" type="ORF">HDA36_000627</name>
</gene>
<sequence length="140" mass="15658">MYRSFEDPEETAWWFRLWTGNPEADGREYRFFGKNGGGGYAGLWLVREGRPPHEQPVVYFESEGEVLVVAPDLGSFLWLLAQGVGPHEALGWGEAAGPDPRIAGIAERHAPGGRRPPEEILDRARAEFPHFEEGVQALCR</sequence>
<name>A0A7W8QHG4_9ACTN</name>
<dbReference type="RefSeq" id="WP_246528166.1">
    <property type="nucleotide sequence ID" value="NZ_BAAAJD010000023.1"/>
</dbReference>
<evidence type="ECO:0008006" key="3">
    <source>
        <dbReference type="Google" id="ProtNLM"/>
    </source>
</evidence>
<protein>
    <recommendedName>
        <fullName evidence="3">SMI1/KNR4 family protein</fullName>
    </recommendedName>
</protein>
<proteinExistence type="predicted"/>
<dbReference type="AlphaFoldDB" id="A0A7W8QHG4"/>
<organism evidence="1 2">
    <name type="scientific">Nocardiopsis composta</name>
    <dbReference type="NCBI Taxonomy" id="157465"/>
    <lineage>
        <taxon>Bacteria</taxon>
        <taxon>Bacillati</taxon>
        <taxon>Actinomycetota</taxon>
        <taxon>Actinomycetes</taxon>
        <taxon>Streptosporangiales</taxon>
        <taxon>Nocardiopsidaceae</taxon>
        <taxon>Nocardiopsis</taxon>
    </lineage>
</organism>
<evidence type="ECO:0000313" key="1">
    <source>
        <dbReference type="EMBL" id="MBB5430543.1"/>
    </source>
</evidence>